<dbReference type="PANTHER" id="PTHR31232:SF133">
    <property type="entry name" value="S-PROTEIN HOMOLOG"/>
    <property type="match status" value="1"/>
</dbReference>
<keyword evidence="5 6" id="KW-0732">Signal</keyword>
<feature type="signal peptide" evidence="6">
    <location>
        <begin position="1"/>
        <end position="25"/>
    </location>
</feature>
<comment type="similarity">
    <text evidence="2 6">Belongs to the plant self-incompatibility (S1) protein family.</text>
</comment>
<keyword evidence="3 6" id="KW-0713">Self-incompatibility</keyword>
<feature type="chain" id="PRO_5041766097" description="S-protein homolog" evidence="6">
    <location>
        <begin position="26"/>
        <end position="134"/>
    </location>
</feature>
<dbReference type="GO" id="GO:0060320">
    <property type="term" value="P:rejection of self pollen"/>
    <property type="evidence" value="ECO:0007669"/>
    <property type="project" value="UniProtKB-KW"/>
</dbReference>
<keyword evidence="8" id="KW-1185">Reference proteome</keyword>
<gene>
    <name evidence="7" type="ORF">Ddye_017624</name>
</gene>
<comment type="subcellular location">
    <subcellularLocation>
        <location evidence="1 6">Secreted</location>
    </subcellularLocation>
</comment>
<protein>
    <recommendedName>
        <fullName evidence="6">S-protein homolog</fullName>
    </recommendedName>
</protein>
<dbReference type="Pfam" id="PF05938">
    <property type="entry name" value="Self-incomp_S1"/>
    <property type="match status" value="1"/>
</dbReference>
<evidence type="ECO:0000256" key="1">
    <source>
        <dbReference type="ARBA" id="ARBA00004613"/>
    </source>
</evidence>
<name>A0AAD9U913_9ROSI</name>
<organism evidence="7 8">
    <name type="scientific">Dipteronia dyeriana</name>
    <dbReference type="NCBI Taxonomy" id="168575"/>
    <lineage>
        <taxon>Eukaryota</taxon>
        <taxon>Viridiplantae</taxon>
        <taxon>Streptophyta</taxon>
        <taxon>Embryophyta</taxon>
        <taxon>Tracheophyta</taxon>
        <taxon>Spermatophyta</taxon>
        <taxon>Magnoliopsida</taxon>
        <taxon>eudicotyledons</taxon>
        <taxon>Gunneridae</taxon>
        <taxon>Pentapetalae</taxon>
        <taxon>rosids</taxon>
        <taxon>malvids</taxon>
        <taxon>Sapindales</taxon>
        <taxon>Sapindaceae</taxon>
        <taxon>Hippocastanoideae</taxon>
        <taxon>Acereae</taxon>
        <taxon>Dipteronia</taxon>
    </lineage>
</organism>
<evidence type="ECO:0000256" key="4">
    <source>
        <dbReference type="ARBA" id="ARBA00022525"/>
    </source>
</evidence>
<evidence type="ECO:0000256" key="3">
    <source>
        <dbReference type="ARBA" id="ARBA00022471"/>
    </source>
</evidence>
<dbReference type="PANTHER" id="PTHR31232">
    <property type="match status" value="1"/>
</dbReference>
<dbReference type="GO" id="GO:0005576">
    <property type="term" value="C:extracellular region"/>
    <property type="evidence" value="ECO:0007669"/>
    <property type="project" value="UniProtKB-SubCell"/>
</dbReference>
<dbReference type="AlphaFoldDB" id="A0AAD9U913"/>
<dbReference type="InterPro" id="IPR010264">
    <property type="entry name" value="Self-incomp_S1"/>
</dbReference>
<comment type="caution">
    <text evidence="7">The sequence shown here is derived from an EMBL/GenBank/DDBJ whole genome shotgun (WGS) entry which is preliminary data.</text>
</comment>
<keyword evidence="4 6" id="KW-0964">Secreted</keyword>
<accession>A0AAD9U913</accession>
<reference evidence="7" key="1">
    <citation type="journal article" date="2023" name="Plant J.">
        <title>Genome sequences and population genomics provide insights into the demographic history, inbreeding, and mutation load of two 'living fossil' tree species of Dipteronia.</title>
        <authorList>
            <person name="Feng Y."/>
            <person name="Comes H.P."/>
            <person name="Chen J."/>
            <person name="Zhu S."/>
            <person name="Lu R."/>
            <person name="Zhang X."/>
            <person name="Li P."/>
            <person name="Qiu J."/>
            <person name="Olsen K.M."/>
            <person name="Qiu Y."/>
        </authorList>
    </citation>
    <scope>NUCLEOTIDE SEQUENCE</scope>
    <source>
        <strain evidence="7">KIB01</strain>
    </source>
</reference>
<evidence type="ECO:0000256" key="2">
    <source>
        <dbReference type="ARBA" id="ARBA00005581"/>
    </source>
</evidence>
<sequence>MSISVTYLSGIILILIVLLVSTCDARNPSQEVRVVINSKIGAGIDLKIHCKSKDGDLGEHVIPYGGNYGFKFTPNYFGFTLFSCSFSWQNQYHRMDIYDSTRDYTLCDKTCLWLVKSKGPCMFDGKEKICYKWK</sequence>
<dbReference type="Proteomes" id="UP001280121">
    <property type="component" value="Unassembled WGS sequence"/>
</dbReference>
<evidence type="ECO:0000256" key="6">
    <source>
        <dbReference type="RuleBase" id="RU367044"/>
    </source>
</evidence>
<evidence type="ECO:0000256" key="5">
    <source>
        <dbReference type="ARBA" id="ARBA00022729"/>
    </source>
</evidence>
<evidence type="ECO:0000313" key="7">
    <source>
        <dbReference type="EMBL" id="KAK2650135.1"/>
    </source>
</evidence>
<proteinExistence type="inferred from homology"/>
<dbReference type="EMBL" id="JANJYI010000005">
    <property type="protein sequence ID" value="KAK2650135.1"/>
    <property type="molecule type" value="Genomic_DNA"/>
</dbReference>
<evidence type="ECO:0000313" key="8">
    <source>
        <dbReference type="Proteomes" id="UP001280121"/>
    </source>
</evidence>